<sequence>MNLRVVFLLIPILAVGCRAAAPPKTIRLPAQISEASGLSISGNEFSWHNDSGDGPYVYVTGKTGAIIHRDTLSATASDYEDVARDNNGNLYLGDFGNNAGKRTDQRIFRYHPDKPGTDSIVFTYPGQNGGGRDQPGNYDCEAMVWHNDTLHLFTKDQLFDKGKFKTYHFRLPATPGRYVAELVDSLHLPRRVVTAAAYDAERKELVLTAYNFKFLAGFWPSSAASLISITEFPQGHFLRGKVRRRNLSWFWPTQFEAVDFYNEQWLYVGSEGTRVRKHAVGKRKKRR</sequence>
<feature type="signal peptide" evidence="1">
    <location>
        <begin position="1"/>
        <end position="20"/>
    </location>
</feature>
<accession>A0A5C7FHH2</accession>
<dbReference type="AlphaFoldDB" id="A0A5C7FHH2"/>
<dbReference type="OrthoDB" id="5599486at2"/>
<organism evidence="2 3">
    <name type="scientific">Neolewinella aurantiaca</name>
    <dbReference type="NCBI Taxonomy" id="2602767"/>
    <lineage>
        <taxon>Bacteria</taxon>
        <taxon>Pseudomonadati</taxon>
        <taxon>Bacteroidota</taxon>
        <taxon>Saprospiria</taxon>
        <taxon>Saprospirales</taxon>
        <taxon>Lewinellaceae</taxon>
        <taxon>Neolewinella</taxon>
    </lineage>
</organism>
<protein>
    <submittedName>
        <fullName evidence="2">Uncharacterized protein</fullName>
    </submittedName>
</protein>
<dbReference type="SUPFAM" id="SSF101908">
    <property type="entry name" value="Putative isomerase YbhE"/>
    <property type="match status" value="1"/>
</dbReference>
<name>A0A5C7FHH2_9BACT</name>
<evidence type="ECO:0000256" key="1">
    <source>
        <dbReference type="SAM" id="SignalP"/>
    </source>
</evidence>
<dbReference type="PROSITE" id="PS51257">
    <property type="entry name" value="PROKAR_LIPOPROTEIN"/>
    <property type="match status" value="1"/>
</dbReference>
<dbReference type="RefSeq" id="WP_147929818.1">
    <property type="nucleotide sequence ID" value="NZ_VOXD01000006.1"/>
</dbReference>
<feature type="chain" id="PRO_5023148656" evidence="1">
    <location>
        <begin position="21"/>
        <end position="287"/>
    </location>
</feature>
<proteinExistence type="predicted"/>
<evidence type="ECO:0000313" key="3">
    <source>
        <dbReference type="Proteomes" id="UP000321907"/>
    </source>
</evidence>
<gene>
    <name evidence="2" type="ORF">FUA23_06005</name>
</gene>
<keyword evidence="1" id="KW-0732">Signal</keyword>
<keyword evidence="3" id="KW-1185">Reference proteome</keyword>
<dbReference type="EMBL" id="VOXD01000006">
    <property type="protein sequence ID" value="TXF90646.1"/>
    <property type="molecule type" value="Genomic_DNA"/>
</dbReference>
<evidence type="ECO:0000313" key="2">
    <source>
        <dbReference type="EMBL" id="TXF90646.1"/>
    </source>
</evidence>
<comment type="caution">
    <text evidence="2">The sequence shown here is derived from an EMBL/GenBank/DDBJ whole genome shotgun (WGS) entry which is preliminary data.</text>
</comment>
<reference evidence="2 3" key="1">
    <citation type="submission" date="2019-08" db="EMBL/GenBank/DDBJ databases">
        <title>Lewinella sp. strain SSH13 Genome sequencing and assembly.</title>
        <authorList>
            <person name="Kim I."/>
        </authorList>
    </citation>
    <scope>NUCLEOTIDE SEQUENCE [LARGE SCALE GENOMIC DNA]</scope>
    <source>
        <strain evidence="2 3">SSH13</strain>
    </source>
</reference>
<dbReference type="Proteomes" id="UP000321907">
    <property type="component" value="Unassembled WGS sequence"/>
</dbReference>